<evidence type="ECO:0000313" key="2">
    <source>
        <dbReference type="EMBL" id="ETS62260.1"/>
    </source>
</evidence>
<protein>
    <submittedName>
        <fullName evidence="2">Uncharacterized protein</fullName>
    </submittedName>
</protein>
<proteinExistence type="predicted"/>
<reference evidence="2 3" key="1">
    <citation type="journal article" date="2014" name="Genome Announc.">
        <title>Genome sequence of the basidiomycetous fungus Pseudozyma aphidis DSM70725, an efficient producer of biosurfactant mannosylerythritol lipids.</title>
        <authorList>
            <person name="Lorenz S."/>
            <person name="Guenther M."/>
            <person name="Grumaz C."/>
            <person name="Rupp S."/>
            <person name="Zibek S."/>
            <person name="Sohn K."/>
        </authorList>
    </citation>
    <scope>NUCLEOTIDE SEQUENCE [LARGE SCALE GENOMIC DNA]</scope>
    <source>
        <strain evidence="3">ATCC 32657 / CBS 517.83 / DSM 70725 / JCM 10318 / NBRC 10182 / NRRL Y-7954 / St-0401</strain>
    </source>
</reference>
<evidence type="ECO:0000256" key="1">
    <source>
        <dbReference type="SAM" id="MobiDB-lite"/>
    </source>
</evidence>
<evidence type="ECO:0000313" key="3">
    <source>
        <dbReference type="Proteomes" id="UP000019462"/>
    </source>
</evidence>
<dbReference type="Proteomes" id="UP000019462">
    <property type="component" value="Unassembled WGS sequence"/>
</dbReference>
<dbReference type="OrthoDB" id="10611355at2759"/>
<organism evidence="2 3">
    <name type="scientific">Moesziomyces aphidis</name>
    <name type="common">Pseudozyma aphidis</name>
    <dbReference type="NCBI Taxonomy" id="84754"/>
    <lineage>
        <taxon>Eukaryota</taxon>
        <taxon>Fungi</taxon>
        <taxon>Dikarya</taxon>
        <taxon>Basidiomycota</taxon>
        <taxon>Ustilaginomycotina</taxon>
        <taxon>Ustilaginomycetes</taxon>
        <taxon>Ustilaginales</taxon>
        <taxon>Ustilaginaceae</taxon>
        <taxon>Moesziomyces</taxon>
    </lineage>
</organism>
<dbReference type="HOGENOM" id="CLU_1886632_0_0_1"/>
<feature type="compositionally biased region" description="Basic and acidic residues" evidence="1">
    <location>
        <begin position="9"/>
        <end position="23"/>
    </location>
</feature>
<feature type="region of interest" description="Disordered" evidence="1">
    <location>
        <begin position="45"/>
        <end position="86"/>
    </location>
</feature>
<comment type="caution">
    <text evidence="2">The sequence shown here is derived from an EMBL/GenBank/DDBJ whole genome shotgun (WGS) entry which is preliminary data.</text>
</comment>
<dbReference type="AlphaFoldDB" id="W3VL85"/>
<accession>W3VL85</accession>
<name>W3VL85_MOEAP</name>
<keyword evidence="3" id="KW-1185">Reference proteome</keyword>
<gene>
    <name evidence="2" type="ORF">PaG_03332</name>
</gene>
<sequence length="135" mass="15201">MEEWTCDDAGAKSKRESQKERIEKKRWRRREVDVWRIKNGDPDARLMQTRRWRRRPSERQRQSANGGSSDLAIQAGRQAGSSSLESGLEADELLHGRFGLASPLPAWTANGCWDEPLCGRSRARVGARRAAGGVV</sequence>
<dbReference type="EMBL" id="AWNI01000011">
    <property type="protein sequence ID" value="ETS62260.1"/>
    <property type="molecule type" value="Genomic_DNA"/>
</dbReference>
<feature type="region of interest" description="Disordered" evidence="1">
    <location>
        <begin position="1"/>
        <end position="28"/>
    </location>
</feature>